<dbReference type="Pfam" id="PF13649">
    <property type="entry name" value="Methyltransf_25"/>
    <property type="match status" value="1"/>
</dbReference>
<comment type="caution">
    <text evidence="2">The sequence shown here is derived from an EMBL/GenBank/DDBJ whole genome shotgun (WGS) entry which is preliminary data.</text>
</comment>
<sequence length="295" mass="33257">MDLQTEAPQNVVRDDYEHRLHQHWAEKQNDPINLLLGEADGLYHHHFATGDFDRSILDAPAEQRGRLILEEMHRMENDQVKLILDRLGPVPARARVLDAGSGRGGTSFAIHDTFGCEVDGVNFCTHHIEFAQELAERRGSAGSVRFTYANMAATPFPDASFQYIVTNETTMYVDLFEAFGEFARLLEPGGRYVLTTWCANDAVALDTPEVKAIDEHYVCHIHHRSTYFRALAAHGLAPVEVTDLTQDAIPYWELREHCDLRTGVESPFLNGHRANVLNYLTITAERVLTPTVPPH</sequence>
<evidence type="ECO:0000259" key="1">
    <source>
        <dbReference type="Pfam" id="PF13649"/>
    </source>
</evidence>
<dbReference type="GO" id="GO:0032259">
    <property type="term" value="P:methylation"/>
    <property type="evidence" value="ECO:0007669"/>
    <property type="project" value="UniProtKB-KW"/>
</dbReference>
<organism evidence="2 3">
    <name type="scientific">Streptomyces amakusaensis</name>
    <dbReference type="NCBI Taxonomy" id="67271"/>
    <lineage>
        <taxon>Bacteria</taxon>
        <taxon>Bacillati</taxon>
        <taxon>Actinomycetota</taxon>
        <taxon>Actinomycetes</taxon>
        <taxon>Kitasatosporales</taxon>
        <taxon>Streptomycetaceae</taxon>
        <taxon>Streptomyces</taxon>
    </lineage>
</organism>
<keyword evidence="2" id="KW-0489">Methyltransferase</keyword>
<dbReference type="PANTHER" id="PTHR44068:SF11">
    <property type="entry name" value="GERANYL DIPHOSPHATE 2-C-METHYLTRANSFERASE"/>
    <property type="match status" value="1"/>
</dbReference>
<dbReference type="InterPro" id="IPR041698">
    <property type="entry name" value="Methyltransf_25"/>
</dbReference>
<evidence type="ECO:0000313" key="2">
    <source>
        <dbReference type="EMBL" id="MFC5155286.1"/>
    </source>
</evidence>
<dbReference type="InterPro" id="IPR050447">
    <property type="entry name" value="Erg6_SMT_methyltransf"/>
</dbReference>
<dbReference type="RefSeq" id="WP_344482549.1">
    <property type="nucleotide sequence ID" value="NZ_BAAASB010000018.1"/>
</dbReference>
<gene>
    <name evidence="2" type="ORF">ACFPRH_26475</name>
</gene>
<dbReference type="PANTHER" id="PTHR44068">
    <property type="entry name" value="ZGC:194242"/>
    <property type="match status" value="1"/>
</dbReference>
<dbReference type="EC" id="2.1.1.-" evidence="2"/>
<dbReference type="GO" id="GO:0008168">
    <property type="term" value="F:methyltransferase activity"/>
    <property type="evidence" value="ECO:0007669"/>
    <property type="project" value="UniProtKB-KW"/>
</dbReference>
<dbReference type="Proteomes" id="UP001596160">
    <property type="component" value="Unassembled WGS sequence"/>
</dbReference>
<dbReference type="EMBL" id="JBHSKP010000021">
    <property type="protein sequence ID" value="MFC5155286.1"/>
    <property type="molecule type" value="Genomic_DNA"/>
</dbReference>
<dbReference type="InterPro" id="IPR029063">
    <property type="entry name" value="SAM-dependent_MTases_sf"/>
</dbReference>
<evidence type="ECO:0000313" key="3">
    <source>
        <dbReference type="Proteomes" id="UP001596160"/>
    </source>
</evidence>
<dbReference type="Gene3D" id="3.40.50.150">
    <property type="entry name" value="Vaccinia Virus protein VP39"/>
    <property type="match status" value="1"/>
</dbReference>
<feature type="domain" description="Methyltransferase" evidence="1">
    <location>
        <begin position="96"/>
        <end position="190"/>
    </location>
</feature>
<keyword evidence="3" id="KW-1185">Reference proteome</keyword>
<keyword evidence="2" id="KW-0808">Transferase</keyword>
<dbReference type="CDD" id="cd02440">
    <property type="entry name" value="AdoMet_MTases"/>
    <property type="match status" value="1"/>
</dbReference>
<name>A0ABW0AQQ3_9ACTN</name>
<dbReference type="SUPFAM" id="SSF53335">
    <property type="entry name" value="S-adenosyl-L-methionine-dependent methyltransferases"/>
    <property type="match status" value="1"/>
</dbReference>
<proteinExistence type="predicted"/>
<reference evidence="3" key="1">
    <citation type="journal article" date="2019" name="Int. J. Syst. Evol. Microbiol.">
        <title>The Global Catalogue of Microorganisms (GCM) 10K type strain sequencing project: providing services to taxonomists for standard genome sequencing and annotation.</title>
        <authorList>
            <consortium name="The Broad Institute Genomics Platform"/>
            <consortium name="The Broad Institute Genome Sequencing Center for Infectious Disease"/>
            <person name="Wu L."/>
            <person name="Ma J."/>
        </authorList>
    </citation>
    <scope>NUCLEOTIDE SEQUENCE [LARGE SCALE GENOMIC DNA]</scope>
    <source>
        <strain evidence="3">PCU 266</strain>
    </source>
</reference>
<protein>
    <submittedName>
        <fullName evidence="2">SAM-dependent methyltransferase</fullName>
        <ecNumber evidence="2">2.1.1.-</ecNumber>
    </submittedName>
</protein>
<accession>A0ABW0AQQ3</accession>